<dbReference type="Proteomes" id="UP001281410">
    <property type="component" value="Unassembled WGS sequence"/>
</dbReference>
<evidence type="ECO:0000313" key="2">
    <source>
        <dbReference type="EMBL" id="KAK3205605.1"/>
    </source>
</evidence>
<dbReference type="PANTHER" id="PTHR31973">
    <property type="entry name" value="POLYPROTEIN, PUTATIVE-RELATED"/>
    <property type="match status" value="1"/>
</dbReference>
<protein>
    <recommendedName>
        <fullName evidence="4">Transposase MuDR plant domain-containing protein</fullName>
    </recommendedName>
</protein>
<reference evidence="2" key="1">
    <citation type="journal article" date="2023" name="Plant J.">
        <title>Genome sequences and population genomics provide insights into the demographic history, inbreeding, and mutation load of two 'living fossil' tree species of Dipteronia.</title>
        <authorList>
            <person name="Feng Y."/>
            <person name="Comes H.P."/>
            <person name="Chen J."/>
            <person name="Zhu S."/>
            <person name="Lu R."/>
            <person name="Zhang X."/>
            <person name="Li P."/>
            <person name="Qiu J."/>
            <person name="Olsen K.M."/>
            <person name="Qiu Y."/>
        </authorList>
    </citation>
    <scope>NUCLEOTIDE SEQUENCE</scope>
    <source>
        <strain evidence="2">NBL</strain>
    </source>
</reference>
<feature type="region of interest" description="Disordered" evidence="1">
    <location>
        <begin position="1"/>
        <end position="32"/>
    </location>
</feature>
<evidence type="ECO:0008006" key="4">
    <source>
        <dbReference type="Google" id="ProtNLM"/>
    </source>
</evidence>
<keyword evidence="3" id="KW-1185">Reference proteome</keyword>
<evidence type="ECO:0000256" key="1">
    <source>
        <dbReference type="SAM" id="MobiDB-lite"/>
    </source>
</evidence>
<name>A0AAE0A7N8_9ROSI</name>
<feature type="compositionally biased region" description="Polar residues" evidence="1">
    <location>
        <begin position="17"/>
        <end position="29"/>
    </location>
</feature>
<organism evidence="2 3">
    <name type="scientific">Dipteronia sinensis</name>
    <dbReference type="NCBI Taxonomy" id="43782"/>
    <lineage>
        <taxon>Eukaryota</taxon>
        <taxon>Viridiplantae</taxon>
        <taxon>Streptophyta</taxon>
        <taxon>Embryophyta</taxon>
        <taxon>Tracheophyta</taxon>
        <taxon>Spermatophyta</taxon>
        <taxon>Magnoliopsida</taxon>
        <taxon>eudicotyledons</taxon>
        <taxon>Gunneridae</taxon>
        <taxon>Pentapetalae</taxon>
        <taxon>rosids</taxon>
        <taxon>malvids</taxon>
        <taxon>Sapindales</taxon>
        <taxon>Sapindaceae</taxon>
        <taxon>Hippocastanoideae</taxon>
        <taxon>Acereae</taxon>
        <taxon>Dipteronia</taxon>
    </lineage>
</organism>
<sequence>MCGSISSVEDGEHHPTILSSSKQTMSAINNPPPIINEVSEDVETNNKVYATAFEFETFVDNRLDGLYEPYPFQQDGDGYSGAKKYSIQTINNDEPSTTNSRFYKGRFEFKIKRSGKERFEAGCKNDSCVFKLGAVKMREEEYWQIQKYNKEHSCTIDVLHARFQQASAWVIGELYSLKLQVNDTTLKPIDIMTEMQLEYGLQVFYTKAWRARDYAESIVFGPAAKSF</sequence>
<evidence type="ECO:0000313" key="3">
    <source>
        <dbReference type="Proteomes" id="UP001281410"/>
    </source>
</evidence>
<gene>
    <name evidence="2" type="ORF">Dsin_019651</name>
</gene>
<proteinExistence type="predicted"/>
<dbReference type="PANTHER" id="PTHR31973:SF195">
    <property type="entry name" value="MUDR FAMILY TRANSPOSASE"/>
    <property type="match status" value="1"/>
</dbReference>
<dbReference type="AlphaFoldDB" id="A0AAE0A7N8"/>
<comment type="caution">
    <text evidence="2">The sequence shown here is derived from an EMBL/GenBank/DDBJ whole genome shotgun (WGS) entry which is preliminary data.</text>
</comment>
<dbReference type="EMBL" id="JANJYJ010000006">
    <property type="protein sequence ID" value="KAK3205605.1"/>
    <property type="molecule type" value="Genomic_DNA"/>
</dbReference>
<accession>A0AAE0A7N8</accession>